<dbReference type="Proteomes" id="UP000821853">
    <property type="component" value="Chromosome 4"/>
</dbReference>
<comment type="caution">
    <text evidence="2">The sequence shown here is derived from an EMBL/GenBank/DDBJ whole genome shotgun (WGS) entry which is preliminary data.</text>
</comment>
<dbReference type="VEuPathDB" id="VectorBase:HLOH_042115"/>
<evidence type="ECO:0000313" key="3">
    <source>
        <dbReference type="Proteomes" id="UP000821853"/>
    </source>
</evidence>
<evidence type="ECO:0000256" key="1">
    <source>
        <dbReference type="SAM" id="MobiDB-lite"/>
    </source>
</evidence>
<dbReference type="AlphaFoldDB" id="A0A9J6GDR9"/>
<evidence type="ECO:0000313" key="2">
    <source>
        <dbReference type="EMBL" id="KAH9373251.1"/>
    </source>
</evidence>
<accession>A0A9J6GDR9</accession>
<dbReference type="EMBL" id="JABSTR010000006">
    <property type="protein sequence ID" value="KAH9373251.1"/>
    <property type="molecule type" value="Genomic_DNA"/>
</dbReference>
<protein>
    <submittedName>
        <fullName evidence="2">Uncharacterized protein</fullName>
    </submittedName>
</protein>
<sequence length="91" mass="10563">MRAPLTWTSRFPSAGRETMRRAAPRHHRSEEEAKETGANPKATPFRAARERGARDDLDANTKEEAGWRRRRKGCAEERQSLAWEVDQFRLV</sequence>
<feature type="region of interest" description="Disordered" evidence="1">
    <location>
        <begin position="1"/>
        <end position="76"/>
    </location>
</feature>
<feature type="compositionally biased region" description="Polar residues" evidence="1">
    <location>
        <begin position="1"/>
        <end position="11"/>
    </location>
</feature>
<proteinExistence type="predicted"/>
<feature type="compositionally biased region" description="Basic and acidic residues" evidence="1">
    <location>
        <begin position="47"/>
        <end position="76"/>
    </location>
</feature>
<organism evidence="2 3">
    <name type="scientific">Haemaphysalis longicornis</name>
    <name type="common">Bush tick</name>
    <dbReference type="NCBI Taxonomy" id="44386"/>
    <lineage>
        <taxon>Eukaryota</taxon>
        <taxon>Metazoa</taxon>
        <taxon>Ecdysozoa</taxon>
        <taxon>Arthropoda</taxon>
        <taxon>Chelicerata</taxon>
        <taxon>Arachnida</taxon>
        <taxon>Acari</taxon>
        <taxon>Parasitiformes</taxon>
        <taxon>Ixodida</taxon>
        <taxon>Ixodoidea</taxon>
        <taxon>Ixodidae</taxon>
        <taxon>Haemaphysalinae</taxon>
        <taxon>Haemaphysalis</taxon>
    </lineage>
</organism>
<reference evidence="2 3" key="1">
    <citation type="journal article" date="2020" name="Cell">
        <title>Large-Scale Comparative Analyses of Tick Genomes Elucidate Their Genetic Diversity and Vector Capacities.</title>
        <authorList>
            <consortium name="Tick Genome and Microbiome Consortium (TIGMIC)"/>
            <person name="Jia N."/>
            <person name="Wang J."/>
            <person name="Shi W."/>
            <person name="Du L."/>
            <person name="Sun Y."/>
            <person name="Zhan W."/>
            <person name="Jiang J.F."/>
            <person name="Wang Q."/>
            <person name="Zhang B."/>
            <person name="Ji P."/>
            <person name="Bell-Sakyi L."/>
            <person name="Cui X.M."/>
            <person name="Yuan T.T."/>
            <person name="Jiang B.G."/>
            <person name="Yang W.F."/>
            <person name="Lam T.T."/>
            <person name="Chang Q.C."/>
            <person name="Ding S.J."/>
            <person name="Wang X.J."/>
            <person name="Zhu J.G."/>
            <person name="Ruan X.D."/>
            <person name="Zhao L."/>
            <person name="Wei J.T."/>
            <person name="Ye R.Z."/>
            <person name="Que T.C."/>
            <person name="Du C.H."/>
            <person name="Zhou Y.H."/>
            <person name="Cheng J.X."/>
            <person name="Dai P.F."/>
            <person name="Guo W.B."/>
            <person name="Han X.H."/>
            <person name="Huang E.J."/>
            <person name="Li L.F."/>
            <person name="Wei W."/>
            <person name="Gao Y.C."/>
            <person name="Liu J.Z."/>
            <person name="Shao H.Z."/>
            <person name="Wang X."/>
            <person name="Wang C.C."/>
            <person name="Yang T.C."/>
            <person name="Huo Q.B."/>
            <person name="Li W."/>
            <person name="Chen H.Y."/>
            <person name="Chen S.E."/>
            <person name="Zhou L.G."/>
            <person name="Ni X.B."/>
            <person name="Tian J.H."/>
            <person name="Sheng Y."/>
            <person name="Liu T."/>
            <person name="Pan Y.S."/>
            <person name="Xia L.Y."/>
            <person name="Li J."/>
            <person name="Zhao F."/>
            <person name="Cao W.C."/>
        </authorList>
    </citation>
    <scope>NUCLEOTIDE SEQUENCE [LARGE SCALE GENOMIC DNA]</scope>
    <source>
        <strain evidence="2">HaeL-2018</strain>
    </source>
</reference>
<keyword evidence="3" id="KW-1185">Reference proteome</keyword>
<name>A0A9J6GDR9_HAELO</name>
<gene>
    <name evidence="2" type="ORF">HPB48_004996</name>
</gene>